<dbReference type="PANTHER" id="PTHR33602:SF1">
    <property type="entry name" value="REGULATORY PROTEIN RECX FAMILY PROTEIN"/>
    <property type="match status" value="1"/>
</dbReference>
<evidence type="ECO:0000256" key="3">
    <source>
        <dbReference type="ARBA" id="ARBA00018111"/>
    </source>
</evidence>
<dbReference type="EMBL" id="VUMU01000004">
    <property type="protein sequence ID" value="MST57568.1"/>
    <property type="molecule type" value="Genomic_DNA"/>
</dbReference>
<evidence type="ECO:0000256" key="1">
    <source>
        <dbReference type="ARBA" id="ARBA00004496"/>
    </source>
</evidence>
<dbReference type="HAMAP" id="MF_01114">
    <property type="entry name" value="RecX"/>
    <property type="match status" value="1"/>
</dbReference>
<dbReference type="Pfam" id="PF21981">
    <property type="entry name" value="RecX_HTH3"/>
    <property type="match status" value="1"/>
</dbReference>
<comment type="similarity">
    <text evidence="2 5">Belongs to the RecX family.</text>
</comment>
<feature type="domain" description="RecX second three-helical" evidence="6">
    <location>
        <begin position="105"/>
        <end position="143"/>
    </location>
</feature>
<accession>A0A6L5YI72</accession>
<reference evidence="9 10" key="1">
    <citation type="submission" date="2019-08" db="EMBL/GenBank/DDBJ databases">
        <title>In-depth cultivation of the pig gut microbiome towards novel bacterial diversity and tailored functional studies.</title>
        <authorList>
            <person name="Wylensek D."/>
            <person name="Hitch T.C.A."/>
            <person name="Clavel T."/>
        </authorList>
    </citation>
    <scope>NUCLEOTIDE SEQUENCE [LARGE SCALE GENOMIC DNA]</scope>
    <source>
        <strain evidence="9 10">WCA3-601-WT-6H</strain>
    </source>
</reference>
<feature type="domain" description="RecX first three-helical" evidence="8">
    <location>
        <begin position="59"/>
        <end position="97"/>
    </location>
</feature>
<keyword evidence="4 5" id="KW-0963">Cytoplasm</keyword>
<dbReference type="Proteomes" id="UP000476055">
    <property type="component" value="Unassembled WGS sequence"/>
</dbReference>
<dbReference type="RefSeq" id="WP_154495627.1">
    <property type="nucleotide sequence ID" value="NZ_VUMU01000004.1"/>
</dbReference>
<evidence type="ECO:0000259" key="8">
    <source>
        <dbReference type="Pfam" id="PF21982"/>
    </source>
</evidence>
<comment type="subcellular location">
    <subcellularLocation>
        <location evidence="1 5">Cytoplasm</location>
    </subcellularLocation>
</comment>
<evidence type="ECO:0000313" key="9">
    <source>
        <dbReference type="EMBL" id="MST57568.1"/>
    </source>
</evidence>
<dbReference type="InterPro" id="IPR053924">
    <property type="entry name" value="RecX_HTH_2nd"/>
</dbReference>
<dbReference type="Pfam" id="PF21982">
    <property type="entry name" value="RecX_HTH1"/>
    <property type="match status" value="1"/>
</dbReference>
<proteinExistence type="inferred from homology"/>
<evidence type="ECO:0000313" key="10">
    <source>
        <dbReference type="Proteomes" id="UP000476055"/>
    </source>
</evidence>
<evidence type="ECO:0000259" key="6">
    <source>
        <dbReference type="Pfam" id="PF02631"/>
    </source>
</evidence>
<dbReference type="PANTHER" id="PTHR33602">
    <property type="entry name" value="REGULATORY PROTEIN RECX FAMILY PROTEIN"/>
    <property type="match status" value="1"/>
</dbReference>
<evidence type="ECO:0000259" key="7">
    <source>
        <dbReference type="Pfam" id="PF21981"/>
    </source>
</evidence>
<dbReference type="GO" id="GO:0005737">
    <property type="term" value="C:cytoplasm"/>
    <property type="evidence" value="ECO:0007669"/>
    <property type="project" value="UniProtKB-SubCell"/>
</dbReference>
<evidence type="ECO:0000256" key="5">
    <source>
        <dbReference type="HAMAP-Rule" id="MF_01114"/>
    </source>
</evidence>
<organism evidence="9 10">
    <name type="scientific">Waltera intestinalis</name>
    <dbReference type="NCBI Taxonomy" id="2606635"/>
    <lineage>
        <taxon>Bacteria</taxon>
        <taxon>Bacillati</taxon>
        <taxon>Bacillota</taxon>
        <taxon>Clostridia</taxon>
        <taxon>Lachnospirales</taxon>
        <taxon>Lachnospiraceae</taxon>
        <taxon>Waltera</taxon>
    </lineage>
</organism>
<dbReference type="InterPro" id="IPR053926">
    <property type="entry name" value="RecX_HTH_1st"/>
</dbReference>
<dbReference type="Pfam" id="PF02631">
    <property type="entry name" value="RecX_HTH2"/>
    <property type="match status" value="1"/>
</dbReference>
<sequence length="209" mass="24846">MLVTQVTEVTKSRSKVYIDQEFAFVLYKGELRLYHIKEGEELRTEDYRTIMQEVLPKRAKLRAMNLLQGREYTTSQLRTKLQQGYYPPEIIEQAIEYVAGFHYIDDLRYAVDYITYHENSRSRRRIEQDLQGKGISSATIEEAWQNWRENGGEQDEQSMIRELLRKKHYDAAEETDWKERQKIYAFLARKGFSQEAIRKAIGGMHSDDF</sequence>
<dbReference type="AlphaFoldDB" id="A0A6L5YI72"/>
<dbReference type="InterPro" id="IPR053925">
    <property type="entry name" value="RecX_HTH_3rd"/>
</dbReference>
<keyword evidence="10" id="KW-1185">Reference proteome</keyword>
<dbReference type="Gene3D" id="1.10.10.10">
    <property type="entry name" value="Winged helix-like DNA-binding domain superfamily/Winged helix DNA-binding domain"/>
    <property type="match status" value="3"/>
</dbReference>
<dbReference type="InterPro" id="IPR036388">
    <property type="entry name" value="WH-like_DNA-bd_sf"/>
</dbReference>
<dbReference type="InterPro" id="IPR003783">
    <property type="entry name" value="Regulatory_RecX"/>
</dbReference>
<feature type="domain" description="RecX third three-helical" evidence="7">
    <location>
        <begin position="155"/>
        <end position="201"/>
    </location>
</feature>
<evidence type="ECO:0000256" key="2">
    <source>
        <dbReference type="ARBA" id="ARBA00009695"/>
    </source>
</evidence>
<comment type="function">
    <text evidence="5">Modulates RecA activity.</text>
</comment>
<comment type="caution">
    <text evidence="9">The sequence shown here is derived from an EMBL/GenBank/DDBJ whole genome shotgun (WGS) entry which is preliminary data.</text>
</comment>
<protein>
    <recommendedName>
        <fullName evidence="3 5">Regulatory protein RecX</fullName>
    </recommendedName>
</protein>
<evidence type="ECO:0000256" key="4">
    <source>
        <dbReference type="ARBA" id="ARBA00022490"/>
    </source>
</evidence>
<dbReference type="GO" id="GO:0006282">
    <property type="term" value="P:regulation of DNA repair"/>
    <property type="evidence" value="ECO:0007669"/>
    <property type="project" value="UniProtKB-UniRule"/>
</dbReference>
<name>A0A6L5YI72_9FIRM</name>
<gene>
    <name evidence="5" type="primary">recX</name>
    <name evidence="9" type="ORF">FYJ59_04795</name>
</gene>